<comment type="caution">
    <text evidence="2">The sequence shown here is derived from an EMBL/GenBank/DDBJ whole genome shotgun (WGS) entry which is preliminary data.</text>
</comment>
<evidence type="ECO:0000313" key="3">
    <source>
        <dbReference type="Proteomes" id="UP001458880"/>
    </source>
</evidence>
<keyword evidence="3" id="KW-1185">Reference proteome</keyword>
<dbReference type="AlphaFoldDB" id="A0AAW1L9F1"/>
<feature type="region of interest" description="Disordered" evidence="1">
    <location>
        <begin position="70"/>
        <end position="112"/>
    </location>
</feature>
<evidence type="ECO:0000256" key="1">
    <source>
        <dbReference type="SAM" id="MobiDB-lite"/>
    </source>
</evidence>
<dbReference type="EMBL" id="JASPKY010000132">
    <property type="protein sequence ID" value="KAK9731459.1"/>
    <property type="molecule type" value="Genomic_DNA"/>
</dbReference>
<dbReference type="Proteomes" id="UP001458880">
    <property type="component" value="Unassembled WGS sequence"/>
</dbReference>
<accession>A0AAW1L9F1</accession>
<protein>
    <recommendedName>
        <fullName evidence="4">Neurotrophin-3</fullName>
    </recommendedName>
</protein>
<organism evidence="2 3">
    <name type="scientific">Popillia japonica</name>
    <name type="common">Japanese beetle</name>
    <dbReference type="NCBI Taxonomy" id="7064"/>
    <lineage>
        <taxon>Eukaryota</taxon>
        <taxon>Metazoa</taxon>
        <taxon>Ecdysozoa</taxon>
        <taxon>Arthropoda</taxon>
        <taxon>Hexapoda</taxon>
        <taxon>Insecta</taxon>
        <taxon>Pterygota</taxon>
        <taxon>Neoptera</taxon>
        <taxon>Endopterygota</taxon>
        <taxon>Coleoptera</taxon>
        <taxon>Polyphaga</taxon>
        <taxon>Scarabaeiformia</taxon>
        <taxon>Scarabaeidae</taxon>
        <taxon>Rutelinae</taxon>
        <taxon>Popillia</taxon>
    </lineage>
</organism>
<proteinExistence type="predicted"/>
<name>A0AAW1L9F1_POPJA</name>
<evidence type="ECO:0000313" key="2">
    <source>
        <dbReference type="EMBL" id="KAK9731459.1"/>
    </source>
</evidence>
<evidence type="ECO:0008006" key="4">
    <source>
        <dbReference type="Google" id="ProtNLM"/>
    </source>
</evidence>
<sequence length="170" mass="19468">MPPDTRQKSDKGDENIVINFLRGSEFGELIKSIVIKIINKEMKTIHDRINQLEFKIDNLVKLTPATIEENPKSAKDNGNIKSNTTKTTDSRSTEFSYSNAVKRQPAQKETTPNKDIVGNISIQDNIQTRSKQDDRRRRKMPIIYGSSDDNCTIKAATKYVHFHADNLWFI</sequence>
<gene>
    <name evidence="2" type="ORF">QE152_g13647</name>
</gene>
<reference evidence="2 3" key="1">
    <citation type="journal article" date="2024" name="BMC Genomics">
        <title>De novo assembly and annotation of Popillia japonica's genome with initial clues to its potential as an invasive pest.</title>
        <authorList>
            <person name="Cucini C."/>
            <person name="Boschi S."/>
            <person name="Funari R."/>
            <person name="Cardaioli E."/>
            <person name="Iannotti N."/>
            <person name="Marturano G."/>
            <person name="Paoli F."/>
            <person name="Bruttini M."/>
            <person name="Carapelli A."/>
            <person name="Frati F."/>
            <person name="Nardi F."/>
        </authorList>
    </citation>
    <scope>NUCLEOTIDE SEQUENCE [LARGE SCALE GENOMIC DNA]</scope>
    <source>
        <strain evidence="2">DMR45628</strain>
    </source>
</reference>